<dbReference type="Proteomes" id="UP000585638">
    <property type="component" value="Unassembled WGS sequence"/>
</dbReference>
<dbReference type="GO" id="GO:0003677">
    <property type="term" value="F:DNA binding"/>
    <property type="evidence" value="ECO:0007669"/>
    <property type="project" value="UniProtKB-KW"/>
</dbReference>
<dbReference type="InterPro" id="IPR050397">
    <property type="entry name" value="Env_Response_Regulators"/>
</dbReference>
<dbReference type="RefSeq" id="WP_184867250.1">
    <property type="nucleotide sequence ID" value="NZ_BAAAWY010000060.1"/>
</dbReference>
<protein>
    <submittedName>
        <fullName evidence="6">CRP-like cAMP-binding protein</fullName>
    </submittedName>
</protein>
<dbReference type="InterPro" id="IPR036390">
    <property type="entry name" value="WH_DNA-bd_sf"/>
</dbReference>
<dbReference type="SMART" id="SM00419">
    <property type="entry name" value="HTH_CRP"/>
    <property type="match status" value="1"/>
</dbReference>
<sequence length="223" mass="24383">MIPARGSLLSYLSEADRKHLLTGGVRRVFAADEVLIREDDPSDFLHVIVAGWVRVSTLLADGRELVYALRGPGDVLGELAALHGWERTASVRSLEPTTVVQLTAAQFQACLRTRPEIAIAVIKSLAVRLREAEQARVGSVELDISHRLARHLAVLMSERGRPTADGIAIDTPFTQEEIASQLGASRRAVARAMAMLRARGVLTTGRRRIVVGRPDVLRSLARM</sequence>
<gene>
    <name evidence="6" type="ORF">BJ998_006655</name>
</gene>
<dbReference type="GO" id="GO:0003700">
    <property type="term" value="F:DNA-binding transcription factor activity"/>
    <property type="evidence" value="ECO:0007669"/>
    <property type="project" value="TreeGrafter"/>
</dbReference>
<evidence type="ECO:0000256" key="2">
    <source>
        <dbReference type="ARBA" id="ARBA00023125"/>
    </source>
</evidence>
<dbReference type="InterPro" id="IPR014710">
    <property type="entry name" value="RmlC-like_jellyroll"/>
</dbReference>
<accession>A0A7W9KP92</accession>
<keyword evidence="3" id="KW-0804">Transcription</keyword>
<evidence type="ECO:0000256" key="1">
    <source>
        <dbReference type="ARBA" id="ARBA00023015"/>
    </source>
</evidence>
<dbReference type="InterPro" id="IPR018490">
    <property type="entry name" value="cNMP-bd_dom_sf"/>
</dbReference>
<dbReference type="CDD" id="cd00038">
    <property type="entry name" value="CAP_ED"/>
    <property type="match status" value="1"/>
</dbReference>
<name>A0A7W9KP92_9PSEU</name>
<evidence type="ECO:0000259" key="4">
    <source>
        <dbReference type="PROSITE" id="PS50042"/>
    </source>
</evidence>
<keyword evidence="7" id="KW-1185">Reference proteome</keyword>
<keyword evidence="2" id="KW-0238">DNA-binding</keyword>
<dbReference type="InterPro" id="IPR000595">
    <property type="entry name" value="cNMP-bd_dom"/>
</dbReference>
<dbReference type="SUPFAM" id="SSF51206">
    <property type="entry name" value="cAMP-binding domain-like"/>
    <property type="match status" value="1"/>
</dbReference>
<dbReference type="EMBL" id="JACHIR010000001">
    <property type="protein sequence ID" value="MBB5895459.1"/>
    <property type="molecule type" value="Genomic_DNA"/>
</dbReference>
<dbReference type="SUPFAM" id="SSF46785">
    <property type="entry name" value="Winged helix' DNA-binding domain"/>
    <property type="match status" value="1"/>
</dbReference>
<comment type="caution">
    <text evidence="6">The sequence shown here is derived from an EMBL/GenBank/DDBJ whole genome shotgun (WGS) entry which is preliminary data.</text>
</comment>
<organism evidence="6 7">
    <name type="scientific">Kutzneria kofuensis</name>
    <dbReference type="NCBI Taxonomy" id="103725"/>
    <lineage>
        <taxon>Bacteria</taxon>
        <taxon>Bacillati</taxon>
        <taxon>Actinomycetota</taxon>
        <taxon>Actinomycetes</taxon>
        <taxon>Pseudonocardiales</taxon>
        <taxon>Pseudonocardiaceae</taxon>
        <taxon>Kutzneria</taxon>
    </lineage>
</organism>
<dbReference type="PROSITE" id="PS50042">
    <property type="entry name" value="CNMP_BINDING_3"/>
    <property type="match status" value="1"/>
</dbReference>
<dbReference type="PROSITE" id="PS51063">
    <property type="entry name" value="HTH_CRP_2"/>
    <property type="match status" value="1"/>
</dbReference>
<dbReference type="PANTHER" id="PTHR24567">
    <property type="entry name" value="CRP FAMILY TRANSCRIPTIONAL REGULATORY PROTEIN"/>
    <property type="match status" value="1"/>
</dbReference>
<dbReference type="Gene3D" id="1.10.10.10">
    <property type="entry name" value="Winged helix-like DNA-binding domain superfamily/Winged helix DNA-binding domain"/>
    <property type="match status" value="1"/>
</dbReference>
<dbReference type="Gene3D" id="2.60.120.10">
    <property type="entry name" value="Jelly Rolls"/>
    <property type="match status" value="1"/>
</dbReference>
<keyword evidence="1" id="KW-0805">Transcription regulation</keyword>
<dbReference type="GO" id="GO:0005829">
    <property type="term" value="C:cytosol"/>
    <property type="evidence" value="ECO:0007669"/>
    <property type="project" value="TreeGrafter"/>
</dbReference>
<evidence type="ECO:0000259" key="5">
    <source>
        <dbReference type="PROSITE" id="PS51063"/>
    </source>
</evidence>
<feature type="domain" description="HTH crp-type" evidence="5">
    <location>
        <begin position="142"/>
        <end position="215"/>
    </location>
</feature>
<evidence type="ECO:0000313" key="6">
    <source>
        <dbReference type="EMBL" id="MBB5895459.1"/>
    </source>
</evidence>
<feature type="domain" description="Cyclic nucleotide-binding" evidence="4">
    <location>
        <begin position="8"/>
        <end position="128"/>
    </location>
</feature>
<dbReference type="AlphaFoldDB" id="A0A7W9KP92"/>
<dbReference type="InterPro" id="IPR012318">
    <property type="entry name" value="HTH_CRP"/>
</dbReference>
<dbReference type="InterPro" id="IPR036388">
    <property type="entry name" value="WH-like_DNA-bd_sf"/>
</dbReference>
<dbReference type="Pfam" id="PF00027">
    <property type="entry name" value="cNMP_binding"/>
    <property type="match status" value="1"/>
</dbReference>
<evidence type="ECO:0000313" key="7">
    <source>
        <dbReference type="Proteomes" id="UP000585638"/>
    </source>
</evidence>
<dbReference type="Pfam" id="PF13545">
    <property type="entry name" value="HTH_Crp_2"/>
    <property type="match status" value="1"/>
</dbReference>
<evidence type="ECO:0000256" key="3">
    <source>
        <dbReference type="ARBA" id="ARBA00023163"/>
    </source>
</evidence>
<dbReference type="PANTHER" id="PTHR24567:SF74">
    <property type="entry name" value="HTH-TYPE TRANSCRIPTIONAL REGULATOR ARCR"/>
    <property type="match status" value="1"/>
</dbReference>
<reference evidence="6 7" key="1">
    <citation type="submission" date="2020-08" db="EMBL/GenBank/DDBJ databases">
        <title>Sequencing the genomes of 1000 actinobacteria strains.</title>
        <authorList>
            <person name="Klenk H.-P."/>
        </authorList>
    </citation>
    <scope>NUCLEOTIDE SEQUENCE [LARGE SCALE GENOMIC DNA]</scope>
    <source>
        <strain evidence="6 7">DSM 43851</strain>
    </source>
</reference>
<dbReference type="SMART" id="SM00100">
    <property type="entry name" value="cNMP"/>
    <property type="match status" value="1"/>
</dbReference>
<proteinExistence type="predicted"/>